<dbReference type="GO" id="GO:0005886">
    <property type="term" value="C:plasma membrane"/>
    <property type="evidence" value="ECO:0007669"/>
    <property type="project" value="UniProtKB-SubCell"/>
</dbReference>
<dbReference type="InterPro" id="IPR000742">
    <property type="entry name" value="EGF"/>
</dbReference>
<evidence type="ECO:0000256" key="2">
    <source>
        <dbReference type="ARBA" id="ARBA00022475"/>
    </source>
</evidence>
<dbReference type="SUPFAM" id="SSF57196">
    <property type="entry name" value="EGF/Laminin"/>
    <property type="match status" value="3"/>
</dbReference>
<feature type="repeat" description="LDL-receptor class B" evidence="15">
    <location>
        <begin position="153"/>
        <end position="203"/>
    </location>
</feature>
<dbReference type="GO" id="GO:0007283">
    <property type="term" value="P:spermatogenesis"/>
    <property type="evidence" value="ECO:0007669"/>
    <property type="project" value="UniProtKB-KW"/>
</dbReference>
<dbReference type="SMART" id="SM00135">
    <property type="entry name" value="LY"/>
    <property type="match status" value="3"/>
</dbReference>
<feature type="signal peptide" evidence="16">
    <location>
        <begin position="1"/>
        <end position="20"/>
    </location>
</feature>
<keyword evidence="9" id="KW-0472">Membrane</keyword>
<dbReference type="Gene3D" id="2.10.25.10">
    <property type="entry name" value="Laminin"/>
    <property type="match status" value="4"/>
</dbReference>
<comment type="caution">
    <text evidence="14">Lacks conserved residue(s) required for the propagation of feature annotation.</text>
</comment>
<evidence type="ECO:0000256" key="4">
    <source>
        <dbReference type="ARBA" id="ARBA00022729"/>
    </source>
</evidence>
<dbReference type="Proteomes" id="UP001231518">
    <property type="component" value="Chromosome 2"/>
</dbReference>
<dbReference type="InterPro" id="IPR050778">
    <property type="entry name" value="Cueball_EGF_LRP_Nidogen"/>
</dbReference>
<feature type="domain" description="EGF-like" evidence="17">
    <location>
        <begin position="469"/>
        <end position="505"/>
    </location>
</feature>
<name>A0AAD8E150_MYTSE</name>
<reference evidence="18" key="1">
    <citation type="submission" date="2023-03" db="EMBL/GenBank/DDBJ databases">
        <title>Chromosome-level genomes of two armyworms, Mythimna separata and Mythimna loreyi, provide insights into the biosynthesis and reception of sex pheromones.</title>
        <authorList>
            <person name="Zhao H."/>
        </authorList>
    </citation>
    <scope>NUCLEOTIDE SEQUENCE</scope>
    <source>
        <strain evidence="18">BeijingLab</strain>
        <tissue evidence="18">Pupa</tissue>
    </source>
</reference>
<dbReference type="PANTHER" id="PTHR46513">
    <property type="entry name" value="VITELLOGENIN RECEPTOR-LIKE PROTEIN-RELATED-RELATED"/>
    <property type="match status" value="1"/>
</dbReference>
<keyword evidence="11" id="KW-0325">Glycoprotein</keyword>
<gene>
    <name evidence="18" type="ORF">PYW07_007443</name>
</gene>
<evidence type="ECO:0000256" key="8">
    <source>
        <dbReference type="ARBA" id="ARBA00022943"/>
    </source>
</evidence>
<keyword evidence="19" id="KW-1185">Reference proteome</keyword>
<keyword evidence="5" id="KW-0677">Repeat</keyword>
<evidence type="ECO:0000259" key="17">
    <source>
        <dbReference type="PROSITE" id="PS50026"/>
    </source>
</evidence>
<dbReference type="SUPFAM" id="SSF63825">
    <property type="entry name" value="YWTD domain"/>
    <property type="match status" value="1"/>
</dbReference>
<dbReference type="GO" id="GO:0042813">
    <property type="term" value="F:Wnt receptor activity"/>
    <property type="evidence" value="ECO:0007669"/>
    <property type="project" value="TreeGrafter"/>
</dbReference>
<dbReference type="GO" id="GO:0017147">
    <property type="term" value="F:Wnt-protein binding"/>
    <property type="evidence" value="ECO:0007669"/>
    <property type="project" value="TreeGrafter"/>
</dbReference>
<dbReference type="Gene3D" id="2.120.10.30">
    <property type="entry name" value="TolB, C-terminal domain"/>
    <property type="match status" value="1"/>
</dbReference>
<dbReference type="EMBL" id="JARGEI010000002">
    <property type="protein sequence ID" value="KAJ8735823.1"/>
    <property type="molecule type" value="Genomic_DNA"/>
</dbReference>
<feature type="domain" description="EGF-like" evidence="17">
    <location>
        <begin position="398"/>
        <end position="434"/>
    </location>
</feature>
<dbReference type="PROSITE" id="PS51120">
    <property type="entry name" value="LDLRB"/>
    <property type="match status" value="1"/>
</dbReference>
<evidence type="ECO:0000256" key="11">
    <source>
        <dbReference type="ARBA" id="ARBA00023180"/>
    </source>
</evidence>
<proteinExistence type="inferred from homology"/>
<feature type="disulfide bond" evidence="14">
    <location>
        <begin position="402"/>
        <end position="412"/>
    </location>
</feature>
<comment type="similarity">
    <text evidence="12">Belongs to the cueball family.</text>
</comment>
<evidence type="ECO:0000313" key="18">
    <source>
        <dbReference type="EMBL" id="KAJ8735823.1"/>
    </source>
</evidence>
<dbReference type="GO" id="GO:0048477">
    <property type="term" value="P:oogenesis"/>
    <property type="evidence" value="ECO:0007669"/>
    <property type="project" value="UniProtKB-KW"/>
</dbReference>
<feature type="disulfide bond" evidence="14">
    <location>
        <begin position="473"/>
        <end position="483"/>
    </location>
</feature>
<dbReference type="PROSITE" id="PS00022">
    <property type="entry name" value="EGF_1"/>
    <property type="match status" value="2"/>
</dbReference>
<feature type="disulfide bond" evidence="14">
    <location>
        <begin position="424"/>
        <end position="433"/>
    </location>
</feature>
<feature type="disulfide bond" evidence="14">
    <location>
        <begin position="495"/>
        <end position="504"/>
    </location>
</feature>
<comment type="subcellular location">
    <subcellularLocation>
        <location evidence="1">Cell membrane</location>
        <topology evidence="1">Single-pass type I membrane protein</topology>
    </subcellularLocation>
</comment>
<dbReference type="AlphaFoldDB" id="A0AAD8E150"/>
<protein>
    <recommendedName>
        <fullName evidence="13">Protein cueball</fullName>
    </recommendedName>
</protein>
<evidence type="ECO:0000256" key="13">
    <source>
        <dbReference type="ARBA" id="ARBA00040020"/>
    </source>
</evidence>
<feature type="domain" description="EGF-like" evidence="17">
    <location>
        <begin position="363"/>
        <end position="395"/>
    </location>
</feature>
<evidence type="ECO:0000256" key="3">
    <source>
        <dbReference type="ARBA" id="ARBA00022536"/>
    </source>
</evidence>
<evidence type="ECO:0000256" key="14">
    <source>
        <dbReference type="PROSITE-ProRule" id="PRU00076"/>
    </source>
</evidence>
<sequence length="548" mass="61065">MCRMLTVLVLVAVYVVSVHSWDIAVSNGDLLQFYINQTKIDTVRFKSQNLAALAYDEVHNMILYVDKQSDNDTICGFNMSTMQYKYLTERSGRNIRGLAFDPATELLFFTDTKERSINWISLKSGSKNSVYGTILIKMDVGIPTDIAVDSCRGYIYWINTNLTTPTIERARFNGTEREVVIHSSSVPQDGIREPYNLAIDQQKQKIYWFEPSRHVYYDIYSADLNGNNKDTNVHYTPNDKEIFSPLNALTVLGQSLFFVGYCPLCTIWNFQKSALNRYSNYTSFPQLHKEIPVSIVANYKLSDQIQGIRDCQALTSLVQNKSPIDNTYRIATLYGAEVCVHGTQVDGLSLCECSPGYTGERCDVPVCENYCIHGNCSVNEESLPECSCAAGYSGERCQVDPCHGYCQNGGDCSLNGMSEPVCECKGDFVGVRCEVSACLNYCVNGNCTVNDGGLPKCSCAAGYSGERCEFSACQNYCLNDYECILNEEDEPVCECGSGHEGSRCEVVRADNSPSIRTSYSAGSDLTLTDIFSRWRKPVSKMTVILESS</sequence>
<dbReference type="SMART" id="SM00181">
    <property type="entry name" value="EGF"/>
    <property type="match status" value="5"/>
</dbReference>
<dbReference type="GO" id="GO:0060070">
    <property type="term" value="P:canonical Wnt signaling pathway"/>
    <property type="evidence" value="ECO:0007669"/>
    <property type="project" value="TreeGrafter"/>
</dbReference>
<evidence type="ECO:0000256" key="12">
    <source>
        <dbReference type="ARBA" id="ARBA00038070"/>
    </source>
</evidence>
<evidence type="ECO:0000256" key="7">
    <source>
        <dbReference type="ARBA" id="ARBA00022871"/>
    </source>
</evidence>
<dbReference type="PROSITE" id="PS50026">
    <property type="entry name" value="EGF_3"/>
    <property type="match status" value="3"/>
</dbReference>
<dbReference type="InterPro" id="IPR011042">
    <property type="entry name" value="6-blade_b-propeller_TolB-like"/>
</dbReference>
<keyword evidence="4 16" id="KW-0732">Signal</keyword>
<keyword evidence="2" id="KW-1003">Cell membrane</keyword>
<organism evidence="18 19">
    <name type="scientific">Mythimna separata</name>
    <name type="common">Oriental armyworm</name>
    <name type="synonym">Pseudaletia separata</name>
    <dbReference type="NCBI Taxonomy" id="271217"/>
    <lineage>
        <taxon>Eukaryota</taxon>
        <taxon>Metazoa</taxon>
        <taxon>Ecdysozoa</taxon>
        <taxon>Arthropoda</taxon>
        <taxon>Hexapoda</taxon>
        <taxon>Insecta</taxon>
        <taxon>Pterygota</taxon>
        <taxon>Neoptera</taxon>
        <taxon>Endopterygota</taxon>
        <taxon>Lepidoptera</taxon>
        <taxon>Glossata</taxon>
        <taxon>Ditrysia</taxon>
        <taxon>Noctuoidea</taxon>
        <taxon>Noctuidae</taxon>
        <taxon>Noctuinae</taxon>
        <taxon>Hadenini</taxon>
        <taxon>Mythimna</taxon>
    </lineage>
</organism>
<evidence type="ECO:0000256" key="1">
    <source>
        <dbReference type="ARBA" id="ARBA00004251"/>
    </source>
</evidence>
<keyword evidence="6" id="KW-0221">Differentiation</keyword>
<keyword evidence="10 14" id="KW-1015">Disulfide bond</keyword>
<comment type="caution">
    <text evidence="18">The sequence shown here is derived from an EMBL/GenBank/DDBJ whole genome shotgun (WGS) entry which is preliminary data.</text>
</comment>
<evidence type="ECO:0000256" key="5">
    <source>
        <dbReference type="ARBA" id="ARBA00022737"/>
    </source>
</evidence>
<keyword evidence="3 14" id="KW-0245">EGF-like domain</keyword>
<evidence type="ECO:0000256" key="9">
    <source>
        <dbReference type="ARBA" id="ARBA00023136"/>
    </source>
</evidence>
<evidence type="ECO:0000256" key="6">
    <source>
        <dbReference type="ARBA" id="ARBA00022782"/>
    </source>
</evidence>
<dbReference type="PANTHER" id="PTHR46513:SF42">
    <property type="entry name" value="PROTEIN CUEBALL"/>
    <property type="match status" value="1"/>
</dbReference>
<evidence type="ECO:0000256" key="15">
    <source>
        <dbReference type="PROSITE-ProRule" id="PRU00461"/>
    </source>
</evidence>
<dbReference type="InterPro" id="IPR000033">
    <property type="entry name" value="LDLR_classB_rpt"/>
</dbReference>
<evidence type="ECO:0000256" key="16">
    <source>
        <dbReference type="SAM" id="SignalP"/>
    </source>
</evidence>
<evidence type="ECO:0000313" key="19">
    <source>
        <dbReference type="Proteomes" id="UP001231518"/>
    </source>
</evidence>
<keyword evidence="8" id="KW-0896">Oogenesis</keyword>
<evidence type="ECO:0000256" key="10">
    <source>
        <dbReference type="ARBA" id="ARBA00023157"/>
    </source>
</evidence>
<accession>A0AAD8E150</accession>
<feature type="chain" id="PRO_5042097174" description="Protein cueball" evidence="16">
    <location>
        <begin position="21"/>
        <end position="548"/>
    </location>
</feature>
<keyword evidence="7" id="KW-0744">Spermatogenesis</keyword>